<keyword evidence="8 10" id="KW-0406">Ion transport</keyword>
<keyword evidence="10" id="KW-0050">Antiport</keyword>
<feature type="domain" description="Sodium/calcium exchanger membrane region" evidence="12">
    <location>
        <begin position="294"/>
        <end position="434"/>
    </location>
</feature>
<dbReference type="Pfam" id="PF01699">
    <property type="entry name" value="Na_Ca_ex"/>
    <property type="match status" value="2"/>
</dbReference>
<feature type="transmembrane region" description="Helical" evidence="10">
    <location>
        <begin position="204"/>
        <end position="224"/>
    </location>
</feature>
<evidence type="ECO:0000256" key="10">
    <source>
        <dbReference type="RuleBase" id="RU365028"/>
    </source>
</evidence>
<keyword evidence="14" id="KW-1185">Reference proteome</keyword>
<keyword evidence="6 10" id="KW-0106">Calcium</keyword>
<dbReference type="EMBL" id="MU005957">
    <property type="protein sequence ID" value="KAF2864512.1"/>
    <property type="molecule type" value="Genomic_DNA"/>
</dbReference>
<dbReference type="InterPro" id="IPR004798">
    <property type="entry name" value="CAX-like"/>
</dbReference>
<dbReference type="InterPro" id="IPR004713">
    <property type="entry name" value="CaH_exchang"/>
</dbReference>
<feature type="region of interest" description="Disordered" evidence="11">
    <location>
        <begin position="1"/>
        <end position="28"/>
    </location>
</feature>
<dbReference type="Gene3D" id="1.20.1420.30">
    <property type="entry name" value="NCX, central ion-binding region"/>
    <property type="match status" value="2"/>
</dbReference>
<comment type="caution">
    <text evidence="10">Lacks conserved residue(s) required for the propagation of feature annotation.</text>
</comment>
<keyword evidence="5 10" id="KW-0812">Transmembrane</keyword>
<dbReference type="InterPro" id="IPR044880">
    <property type="entry name" value="NCX_ion-bd_dom_sf"/>
</dbReference>
<feature type="transmembrane region" description="Helical" evidence="10">
    <location>
        <begin position="419"/>
        <end position="439"/>
    </location>
</feature>
<feature type="transmembrane region" description="Helical" evidence="10">
    <location>
        <begin position="130"/>
        <end position="151"/>
    </location>
</feature>
<feature type="transmembrane region" description="Helical" evidence="10">
    <location>
        <begin position="395"/>
        <end position="412"/>
    </location>
</feature>
<dbReference type="AlphaFoldDB" id="A0A6A7CBJ5"/>
<organism evidence="13 14">
    <name type="scientific">Piedraia hortae CBS 480.64</name>
    <dbReference type="NCBI Taxonomy" id="1314780"/>
    <lineage>
        <taxon>Eukaryota</taxon>
        <taxon>Fungi</taxon>
        <taxon>Dikarya</taxon>
        <taxon>Ascomycota</taxon>
        <taxon>Pezizomycotina</taxon>
        <taxon>Dothideomycetes</taxon>
        <taxon>Dothideomycetidae</taxon>
        <taxon>Capnodiales</taxon>
        <taxon>Piedraiaceae</taxon>
        <taxon>Piedraia</taxon>
    </lineage>
</organism>
<evidence type="ECO:0000256" key="1">
    <source>
        <dbReference type="ARBA" id="ARBA00004127"/>
    </source>
</evidence>
<protein>
    <recommendedName>
        <fullName evidence="10">Vacuolar calcium ion transporter</fullName>
    </recommendedName>
</protein>
<evidence type="ECO:0000256" key="3">
    <source>
        <dbReference type="ARBA" id="ARBA00022448"/>
    </source>
</evidence>
<gene>
    <name evidence="13" type="ORF">K470DRAFT_297501</name>
</gene>
<feature type="transmembrane region" description="Helical" evidence="10">
    <location>
        <begin position="295"/>
        <end position="313"/>
    </location>
</feature>
<evidence type="ECO:0000256" key="8">
    <source>
        <dbReference type="ARBA" id="ARBA00023065"/>
    </source>
</evidence>
<dbReference type="GO" id="GO:0006874">
    <property type="term" value="P:intracellular calcium ion homeostasis"/>
    <property type="evidence" value="ECO:0007669"/>
    <property type="project" value="TreeGrafter"/>
</dbReference>
<comment type="function">
    <text evidence="10">Has a role in promoting intracellular calcium ion sequestration via the exchange of calcium ions for hydrogen ions across the vacuolar membrane. Involved also in manganese ion homeostasis via its uptake into the vacuole.</text>
</comment>
<feature type="transmembrane region" description="Helical" evidence="10">
    <location>
        <begin position="99"/>
        <end position="118"/>
    </location>
</feature>
<keyword evidence="3 10" id="KW-0813">Transport</keyword>
<keyword evidence="4 10" id="KW-0109">Calcium transport</keyword>
<evidence type="ECO:0000259" key="12">
    <source>
        <dbReference type="Pfam" id="PF01699"/>
    </source>
</evidence>
<accession>A0A6A7CBJ5</accession>
<evidence type="ECO:0000256" key="6">
    <source>
        <dbReference type="ARBA" id="ARBA00022837"/>
    </source>
</evidence>
<reference evidence="13" key="1">
    <citation type="journal article" date="2020" name="Stud. Mycol.">
        <title>101 Dothideomycetes genomes: a test case for predicting lifestyles and emergence of pathogens.</title>
        <authorList>
            <person name="Haridas S."/>
            <person name="Albert R."/>
            <person name="Binder M."/>
            <person name="Bloem J."/>
            <person name="Labutti K."/>
            <person name="Salamov A."/>
            <person name="Andreopoulos B."/>
            <person name="Baker S."/>
            <person name="Barry K."/>
            <person name="Bills G."/>
            <person name="Bluhm B."/>
            <person name="Cannon C."/>
            <person name="Castanera R."/>
            <person name="Culley D."/>
            <person name="Daum C."/>
            <person name="Ezra D."/>
            <person name="Gonzalez J."/>
            <person name="Henrissat B."/>
            <person name="Kuo A."/>
            <person name="Liang C."/>
            <person name="Lipzen A."/>
            <person name="Lutzoni F."/>
            <person name="Magnuson J."/>
            <person name="Mondo S."/>
            <person name="Nolan M."/>
            <person name="Ohm R."/>
            <person name="Pangilinan J."/>
            <person name="Park H.-J."/>
            <person name="Ramirez L."/>
            <person name="Alfaro M."/>
            <person name="Sun H."/>
            <person name="Tritt A."/>
            <person name="Yoshinaga Y."/>
            <person name="Zwiers L.-H."/>
            <person name="Turgeon B."/>
            <person name="Goodwin S."/>
            <person name="Spatafora J."/>
            <person name="Crous P."/>
            <person name="Grigoriev I."/>
        </authorList>
    </citation>
    <scope>NUCLEOTIDE SEQUENCE</scope>
    <source>
        <strain evidence="13">CBS 480.64</strain>
    </source>
</reference>
<comment type="subcellular location">
    <subcellularLocation>
        <location evidence="1">Endomembrane system</location>
        <topology evidence="1">Multi-pass membrane protein</topology>
    </subcellularLocation>
    <subcellularLocation>
        <location evidence="10">Vacuole membrane</location>
    </subcellularLocation>
</comment>
<name>A0A6A7CBJ5_9PEZI</name>
<dbReference type="OrthoDB" id="1699231at2759"/>
<evidence type="ECO:0000313" key="13">
    <source>
        <dbReference type="EMBL" id="KAF2864512.1"/>
    </source>
</evidence>
<dbReference type="GO" id="GO:0000329">
    <property type="term" value="C:fungal-type vacuole membrane"/>
    <property type="evidence" value="ECO:0007669"/>
    <property type="project" value="TreeGrafter"/>
</dbReference>
<dbReference type="PANTHER" id="PTHR31503:SF14">
    <property type="entry name" value="VACUOLAR CALCIUM ION TRANSPORTER"/>
    <property type="match status" value="1"/>
</dbReference>
<keyword evidence="9 10" id="KW-0472">Membrane</keyword>
<comment type="similarity">
    <text evidence="2 10">Belongs to the Ca(2+):cation antiporter (CaCA) (TC 2.A.19) family.</text>
</comment>
<evidence type="ECO:0000256" key="11">
    <source>
        <dbReference type="SAM" id="MobiDB-lite"/>
    </source>
</evidence>
<keyword evidence="10" id="KW-0926">Vacuole</keyword>
<feature type="transmembrane region" description="Helical" evidence="10">
    <location>
        <begin position="236"/>
        <end position="257"/>
    </location>
</feature>
<evidence type="ECO:0000256" key="7">
    <source>
        <dbReference type="ARBA" id="ARBA00022989"/>
    </source>
</evidence>
<dbReference type="Proteomes" id="UP000799421">
    <property type="component" value="Unassembled WGS sequence"/>
</dbReference>
<evidence type="ECO:0000256" key="9">
    <source>
        <dbReference type="ARBA" id="ARBA00023136"/>
    </source>
</evidence>
<evidence type="ECO:0000313" key="14">
    <source>
        <dbReference type="Proteomes" id="UP000799421"/>
    </source>
</evidence>
<evidence type="ECO:0000256" key="2">
    <source>
        <dbReference type="ARBA" id="ARBA00008170"/>
    </source>
</evidence>
<dbReference type="GO" id="GO:0012505">
    <property type="term" value="C:endomembrane system"/>
    <property type="evidence" value="ECO:0007669"/>
    <property type="project" value="UniProtKB-SubCell"/>
</dbReference>
<feature type="transmembrane region" description="Helical" evidence="10">
    <location>
        <begin position="363"/>
        <end position="383"/>
    </location>
</feature>
<dbReference type="GO" id="GO:0015369">
    <property type="term" value="F:calcium:proton antiporter activity"/>
    <property type="evidence" value="ECO:0007669"/>
    <property type="project" value="UniProtKB-UniRule"/>
</dbReference>
<feature type="domain" description="Sodium/calcium exchanger membrane region" evidence="12">
    <location>
        <begin position="98"/>
        <end position="259"/>
    </location>
</feature>
<dbReference type="InterPro" id="IPR004837">
    <property type="entry name" value="NaCa_Exmemb"/>
</dbReference>
<sequence>MAPGARIGVFQRKQSGPDGQHNNYDNAAGSSVHHTRGINAAGESGRSGFNPVAFARICWHSSCSASKWTNVLWPFALAAMILHFAHFSDEFQHDKRRLWVFITSYIGMVPAANLVGFAGQQLAHKLPKVLGVILETTFGSVVEIILFMVLIRGGNRNVPVIRAAILGSILANLLFCLGTCFFVGGIFHPQQTFHEAISEVGSNLMLVAAVGLVIPTIFYNSLAGGRLTQEKAERQALNMSHATAVVLLCAFLVYVWFQSQSHHGLYEDILEADEARDIDRQRDERKPKLTLTESLVAMVLALTIVSFMAVFMVKQIDYLVEELHISDAFMGLILIPVVEKASEHLTAVDEAYDNQMNFALSHVLGSSIQTALLNTPLVVLVGWGLGHDMSLNFELFDSVMLILAIVVVGNFLRDEKSDYLEGVLCVFVYILVAISAWYYPNPLHEGGTMVGYVTPSAVGH</sequence>
<evidence type="ECO:0000256" key="4">
    <source>
        <dbReference type="ARBA" id="ARBA00022568"/>
    </source>
</evidence>
<keyword evidence="7 10" id="KW-1133">Transmembrane helix</keyword>
<evidence type="ECO:0000256" key="5">
    <source>
        <dbReference type="ARBA" id="ARBA00022692"/>
    </source>
</evidence>
<dbReference type="PANTHER" id="PTHR31503">
    <property type="entry name" value="VACUOLAR CALCIUM ION TRANSPORTER"/>
    <property type="match status" value="1"/>
</dbReference>
<dbReference type="NCBIfam" id="TIGR00378">
    <property type="entry name" value="cax"/>
    <property type="match status" value="1"/>
</dbReference>
<feature type="transmembrane region" description="Helical" evidence="10">
    <location>
        <begin position="163"/>
        <end position="184"/>
    </location>
</feature>
<proteinExistence type="inferred from homology"/>